<proteinExistence type="predicted"/>
<dbReference type="Proteomes" id="UP001595722">
    <property type="component" value="Unassembled WGS sequence"/>
</dbReference>
<evidence type="ECO:0000313" key="2">
    <source>
        <dbReference type="EMBL" id="MFC3679353.1"/>
    </source>
</evidence>
<comment type="caution">
    <text evidence="2">The sequence shown here is derived from an EMBL/GenBank/DDBJ whole genome shotgun (WGS) entry which is preliminary data.</text>
</comment>
<sequence length="289" mass="30250">MRILILTACLTLGGCIAEDDPQDIINDQGDSVSDQTLSLSGFWDGQFNQSTDIRMLIYNGNVYALDGNNGYYGTVSLNSGDQTALINATAYALNSASDSTAEQLIADGNDAAYVLDTQLSSLFVSNDSLFGSYSIDGTSSGNIKLTRDGTWSNNSPLSALTVVGSWSASNHELVMTRAGSGVTFTGVSTATGNSGCNFRGRLETIDSNYNLYRAVLSSREDCPAFNNSATGYAGFNSEGELEFYLRANNALLFMTFAPPAGQSGGDSSGDAGDGETETPAEGDGEATAE</sequence>
<dbReference type="PROSITE" id="PS51257">
    <property type="entry name" value="PROKAR_LIPOPROTEIN"/>
    <property type="match status" value="1"/>
</dbReference>
<evidence type="ECO:0000256" key="1">
    <source>
        <dbReference type="SAM" id="MobiDB-lite"/>
    </source>
</evidence>
<evidence type="ECO:0000313" key="3">
    <source>
        <dbReference type="Proteomes" id="UP001595722"/>
    </source>
</evidence>
<accession>A0ABV7VPD2</accession>
<name>A0ABV7VPD2_9GAMM</name>
<feature type="region of interest" description="Disordered" evidence="1">
    <location>
        <begin position="261"/>
        <end position="289"/>
    </location>
</feature>
<keyword evidence="3" id="KW-1185">Reference proteome</keyword>
<dbReference type="RefSeq" id="WP_376865012.1">
    <property type="nucleotide sequence ID" value="NZ_JBHRYB010000003.1"/>
</dbReference>
<organism evidence="2 3">
    <name type="scientific">Bacterioplanoides pacificum</name>
    <dbReference type="NCBI Taxonomy" id="1171596"/>
    <lineage>
        <taxon>Bacteria</taxon>
        <taxon>Pseudomonadati</taxon>
        <taxon>Pseudomonadota</taxon>
        <taxon>Gammaproteobacteria</taxon>
        <taxon>Oceanospirillales</taxon>
        <taxon>Oceanospirillaceae</taxon>
        <taxon>Bacterioplanoides</taxon>
    </lineage>
</organism>
<reference evidence="3" key="1">
    <citation type="journal article" date="2019" name="Int. J. Syst. Evol. Microbiol.">
        <title>The Global Catalogue of Microorganisms (GCM) 10K type strain sequencing project: providing services to taxonomists for standard genome sequencing and annotation.</title>
        <authorList>
            <consortium name="The Broad Institute Genomics Platform"/>
            <consortium name="The Broad Institute Genome Sequencing Center for Infectious Disease"/>
            <person name="Wu L."/>
            <person name="Ma J."/>
        </authorList>
    </citation>
    <scope>NUCLEOTIDE SEQUENCE [LARGE SCALE GENOMIC DNA]</scope>
    <source>
        <strain evidence="3">KCTC 42424</strain>
    </source>
</reference>
<evidence type="ECO:0008006" key="4">
    <source>
        <dbReference type="Google" id="ProtNLM"/>
    </source>
</evidence>
<protein>
    <recommendedName>
        <fullName evidence="4">DUF306 domain-containing protein</fullName>
    </recommendedName>
</protein>
<gene>
    <name evidence="2" type="ORF">ACFOMG_04410</name>
</gene>
<dbReference type="EMBL" id="JBHRYB010000003">
    <property type="protein sequence ID" value="MFC3679353.1"/>
    <property type="molecule type" value="Genomic_DNA"/>
</dbReference>
<feature type="compositionally biased region" description="Acidic residues" evidence="1">
    <location>
        <begin position="272"/>
        <end position="289"/>
    </location>
</feature>